<feature type="domain" description="Metallo-beta-lactamase" evidence="6">
    <location>
        <begin position="93"/>
        <end position="298"/>
    </location>
</feature>
<dbReference type="Pfam" id="PF00753">
    <property type="entry name" value="Lactamase_B"/>
    <property type="match status" value="1"/>
</dbReference>
<dbReference type="GO" id="GO:0016787">
    <property type="term" value="F:hydrolase activity"/>
    <property type="evidence" value="ECO:0007669"/>
    <property type="project" value="UniProtKB-KW"/>
</dbReference>
<keyword evidence="4" id="KW-0862">Zinc</keyword>
<dbReference type="GO" id="GO:0046872">
    <property type="term" value="F:metal ion binding"/>
    <property type="evidence" value="ECO:0007669"/>
    <property type="project" value="UniProtKB-KW"/>
</dbReference>
<gene>
    <name evidence="7" type="ORF">APZ00_20195</name>
</gene>
<evidence type="ECO:0000256" key="3">
    <source>
        <dbReference type="ARBA" id="ARBA00022801"/>
    </source>
</evidence>
<dbReference type="InterPro" id="IPR051013">
    <property type="entry name" value="MBL_superfamily_lactonases"/>
</dbReference>
<dbReference type="InterPro" id="IPR006311">
    <property type="entry name" value="TAT_signal"/>
</dbReference>
<keyword evidence="3 7" id="KW-0378">Hydrolase</keyword>
<name>A0A0U3NG23_9HYPH</name>
<dbReference type="PROSITE" id="PS51318">
    <property type="entry name" value="TAT"/>
    <property type="match status" value="1"/>
</dbReference>
<evidence type="ECO:0000256" key="5">
    <source>
        <dbReference type="SAM" id="SignalP"/>
    </source>
</evidence>
<dbReference type="Proteomes" id="UP000064921">
    <property type="component" value="Chromosome"/>
</dbReference>
<sequence length="330" mass="35525">MNNITRRGVLKGASVLATAAALPNLPSSAFAAAPKQQFQAPGFYRMALGDLEITALLDGTLPLPLPQMYRDVMAQDAAGLLRRAYRDIPTDTSVNAFLVNDGARLVLIDAGTGHYLGAEAGHLMSNLEASGYTAAQVDHVILTHVHTDHTGGLIRDGKPVFENATLHVPKRELDFWLETPAEARPEGLNPQLFQEAEECLRPHLQQGRVAAFEDDAEVIAGFRSILRPGHTPGHSSIVVESGGRKLVFWGDITHGDIVQFKQPEVTIEFDVDGPDAVASRRKAFAEAVSEGYLVAGAHIAFPGIGNVLQEGQHYGWIPVNYSDGEGGIVK</sequence>
<keyword evidence="8" id="KW-1185">Reference proteome</keyword>
<accession>A0A0U3NG23</accession>
<dbReference type="SMART" id="SM00849">
    <property type="entry name" value="Lactamase_B"/>
    <property type="match status" value="1"/>
</dbReference>
<comment type="similarity">
    <text evidence="1">Belongs to the metallo-beta-lactamase superfamily.</text>
</comment>
<dbReference type="KEGG" id="pphr:APZ00_20195"/>
<evidence type="ECO:0000313" key="8">
    <source>
        <dbReference type="Proteomes" id="UP000064921"/>
    </source>
</evidence>
<reference evidence="7 8" key="1">
    <citation type="submission" date="2015-10" db="EMBL/GenBank/DDBJ databases">
        <title>The world's first case of liver abscess caused by Pannonibacter phragmitetus.</title>
        <authorList>
            <person name="Ming D."/>
            <person name="Wang M."/>
            <person name="Zhou Y."/>
            <person name="Jiang T."/>
            <person name="Hu S."/>
        </authorList>
    </citation>
    <scope>NUCLEOTIDE SEQUENCE [LARGE SCALE GENOMIC DNA]</scope>
    <source>
        <strain evidence="7 8">31801</strain>
    </source>
</reference>
<feature type="chain" id="PRO_5006842483" evidence="5">
    <location>
        <begin position="32"/>
        <end position="330"/>
    </location>
</feature>
<dbReference type="AlphaFoldDB" id="A0A0U3NG23"/>
<keyword evidence="2" id="KW-0479">Metal-binding</keyword>
<dbReference type="PANTHER" id="PTHR42978">
    <property type="entry name" value="QUORUM-QUENCHING LACTONASE YTNP-RELATED-RELATED"/>
    <property type="match status" value="1"/>
</dbReference>
<evidence type="ECO:0000256" key="4">
    <source>
        <dbReference type="ARBA" id="ARBA00022833"/>
    </source>
</evidence>
<dbReference type="RefSeq" id="WP_058900851.1">
    <property type="nucleotide sequence ID" value="NZ_CP013068.1"/>
</dbReference>
<evidence type="ECO:0000259" key="6">
    <source>
        <dbReference type="SMART" id="SM00849"/>
    </source>
</evidence>
<dbReference type="CDD" id="cd07720">
    <property type="entry name" value="OPHC2-like_MBL-fold"/>
    <property type="match status" value="1"/>
</dbReference>
<evidence type="ECO:0000256" key="2">
    <source>
        <dbReference type="ARBA" id="ARBA00022723"/>
    </source>
</evidence>
<dbReference type="PANTHER" id="PTHR42978:SF6">
    <property type="entry name" value="QUORUM-QUENCHING LACTONASE YTNP-RELATED"/>
    <property type="match status" value="1"/>
</dbReference>
<evidence type="ECO:0000256" key="1">
    <source>
        <dbReference type="ARBA" id="ARBA00007749"/>
    </source>
</evidence>
<dbReference type="Gene3D" id="3.60.15.10">
    <property type="entry name" value="Ribonuclease Z/Hydroxyacylglutathione hydrolase-like"/>
    <property type="match status" value="1"/>
</dbReference>
<dbReference type="EMBL" id="CP013068">
    <property type="protein sequence ID" value="ALV30267.1"/>
    <property type="molecule type" value="Genomic_DNA"/>
</dbReference>
<keyword evidence="5" id="KW-0732">Signal</keyword>
<dbReference type="STRING" id="121719.APZ00_20195"/>
<proteinExistence type="inferred from homology"/>
<evidence type="ECO:0000313" key="7">
    <source>
        <dbReference type="EMBL" id="ALV30267.1"/>
    </source>
</evidence>
<dbReference type="SUPFAM" id="SSF56281">
    <property type="entry name" value="Metallo-hydrolase/oxidoreductase"/>
    <property type="match status" value="1"/>
</dbReference>
<organism evidence="7 8">
    <name type="scientific">Pannonibacter phragmitetus</name>
    <dbReference type="NCBI Taxonomy" id="121719"/>
    <lineage>
        <taxon>Bacteria</taxon>
        <taxon>Pseudomonadati</taxon>
        <taxon>Pseudomonadota</taxon>
        <taxon>Alphaproteobacteria</taxon>
        <taxon>Hyphomicrobiales</taxon>
        <taxon>Stappiaceae</taxon>
        <taxon>Pannonibacter</taxon>
    </lineage>
</organism>
<dbReference type="InterPro" id="IPR001279">
    <property type="entry name" value="Metallo-B-lactamas"/>
</dbReference>
<protein>
    <submittedName>
        <fullName evidence="7">MBL fold metallo-hydrolase</fullName>
    </submittedName>
</protein>
<feature type="signal peptide" evidence="5">
    <location>
        <begin position="1"/>
        <end position="31"/>
    </location>
</feature>
<dbReference type="InterPro" id="IPR036866">
    <property type="entry name" value="RibonucZ/Hydroxyglut_hydro"/>
</dbReference>